<feature type="compositionally biased region" description="Polar residues" evidence="2">
    <location>
        <begin position="84"/>
        <end position="97"/>
    </location>
</feature>
<comment type="similarity">
    <text evidence="1">Belongs to the bactofilin family.</text>
</comment>
<dbReference type="EMBL" id="RZIJ01000005">
    <property type="protein sequence ID" value="RUQ73724.1"/>
    <property type="molecule type" value="Genomic_DNA"/>
</dbReference>
<dbReference type="AlphaFoldDB" id="A0A433JBD9"/>
<keyword evidence="4" id="KW-1185">Reference proteome</keyword>
<dbReference type="Pfam" id="PF04519">
    <property type="entry name" value="Bactofilin"/>
    <property type="match status" value="1"/>
</dbReference>
<evidence type="ECO:0000256" key="1">
    <source>
        <dbReference type="ARBA" id="ARBA00044755"/>
    </source>
</evidence>
<feature type="compositionally biased region" description="Low complexity" evidence="2">
    <location>
        <begin position="130"/>
        <end position="151"/>
    </location>
</feature>
<organism evidence="3 4">
    <name type="scientific">Azospirillum doebereinerae</name>
    <dbReference type="NCBI Taxonomy" id="92933"/>
    <lineage>
        <taxon>Bacteria</taxon>
        <taxon>Pseudomonadati</taxon>
        <taxon>Pseudomonadota</taxon>
        <taxon>Alphaproteobacteria</taxon>
        <taxon>Rhodospirillales</taxon>
        <taxon>Azospirillaceae</taxon>
        <taxon>Azospirillum</taxon>
    </lineage>
</organism>
<feature type="region of interest" description="Disordered" evidence="2">
    <location>
        <begin position="1"/>
        <end position="151"/>
    </location>
</feature>
<reference evidence="3 4" key="1">
    <citation type="submission" date="2018-12" db="EMBL/GenBank/DDBJ databases">
        <authorList>
            <person name="Yang Y."/>
        </authorList>
    </citation>
    <scope>NUCLEOTIDE SEQUENCE [LARGE SCALE GENOMIC DNA]</scope>
    <source>
        <strain evidence="3 4">GSF71</strain>
    </source>
</reference>
<comment type="caution">
    <text evidence="3">The sequence shown here is derived from an EMBL/GenBank/DDBJ whole genome shotgun (WGS) entry which is preliminary data.</text>
</comment>
<protein>
    <submittedName>
        <fullName evidence="3">Polymer-forming cytoskeletal protein</fullName>
    </submittedName>
</protein>
<dbReference type="Proteomes" id="UP000280346">
    <property type="component" value="Unassembled WGS sequence"/>
</dbReference>
<dbReference type="RefSeq" id="WP_126996805.1">
    <property type="nucleotide sequence ID" value="NZ_JBNPXW010000004.1"/>
</dbReference>
<accession>A0A433JBD9</accession>
<dbReference type="InterPro" id="IPR007607">
    <property type="entry name" value="BacA/B"/>
</dbReference>
<dbReference type="OrthoDB" id="7349510at2"/>
<dbReference type="PANTHER" id="PTHR35024:SF4">
    <property type="entry name" value="POLYMER-FORMING CYTOSKELETAL PROTEIN"/>
    <property type="match status" value="1"/>
</dbReference>
<name>A0A433JBD9_9PROT</name>
<evidence type="ECO:0000313" key="4">
    <source>
        <dbReference type="Proteomes" id="UP000280346"/>
    </source>
</evidence>
<evidence type="ECO:0000256" key="2">
    <source>
        <dbReference type="SAM" id="MobiDB-lite"/>
    </source>
</evidence>
<sequence length="285" mass="28131">MLFGRKTPPAAPSNAPKTDSAAATPASAPGAGTGGTAIHASPLASLTTPAPIPATAPAQPASSLPASSLPSMAGPGARSPFPDPTSSPKGSEMNSSSPKPPTAPSIPGAGFKTDVPRRVVDTPGLTPRQPGGLAPPSSPLGATAPAAPVAPAMPTLPEQRRLTVGRDISLSGEIGSCDVLVVEGTVEAKLRNGRSIEIADGGLFKGSVEIEEADIGGRFEGDIAVRGRLTVRSTGKITGSIKYGELAVEAGGQLSGDIQLYVAAPKAAAPVAAPVVPELASADVV</sequence>
<evidence type="ECO:0000313" key="3">
    <source>
        <dbReference type="EMBL" id="RUQ73724.1"/>
    </source>
</evidence>
<feature type="compositionally biased region" description="Low complexity" evidence="2">
    <location>
        <begin position="15"/>
        <end position="77"/>
    </location>
</feature>
<dbReference type="PANTHER" id="PTHR35024">
    <property type="entry name" value="HYPOTHETICAL CYTOSOLIC PROTEIN"/>
    <property type="match status" value="1"/>
</dbReference>
<proteinExistence type="inferred from homology"/>
<gene>
    <name evidence="3" type="ORF">EJ913_08685</name>
</gene>